<evidence type="ECO:0000313" key="2">
    <source>
        <dbReference type="EMBL" id="MDT0310040.1"/>
    </source>
</evidence>
<gene>
    <name evidence="2" type="ORF">RM780_24245</name>
</gene>
<dbReference type="EMBL" id="JAVREN010000053">
    <property type="protein sequence ID" value="MDT0310040.1"/>
    <property type="molecule type" value="Genomic_DNA"/>
</dbReference>
<proteinExistence type="predicted"/>
<protein>
    <recommendedName>
        <fullName evidence="4">Lipoprotein</fullName>
    </recommendedName>
</protein>
<keyword evidence="1" id="KW-0472">Membrane</keyword>
<accession>A0ABU2LEM7</accession>
<feature type="transmembrane region" description="Helical" evidence="1">
    <location>
        <begin position="6"/>
        <end position="26"/>
    </location>
</feature>
<sequence length="73" mass="7502">MVDPVLVSAVVAGVGGVVGCVTRVAAIRARVRVAQIAAEGMTARVRALPPGAGLEETAGGHRVCVTRTRPERR</sequence>
<dbReference type="RefSeq" id="WP_311633013.1">
    <property type="nucleotide sequence ID" value="NZ_JAVREN010000053.1"/>
</dbReference>
<keyword evidence="1" id="KW-0812">Transmembrane</keyword>
<evidence type="ECO:0008006" key="4">
    <source>
        <dbReference type="Google" id="ProtNLM"/>
    </source>
</evidence>
<dbReference type="Proteomes" id="UP001183388">
    <property type="component" value="Unassembled WGS sequence"/>
</dbReference>
<name>A0ABU2LEM7_9ACTN</name>
<keyword evidence="3" id="KW-1185">Reference proteome</keyword>
<evidence type="ECO:0000313" key="3">
    <source>
        <dbReference type="Proteomes" id="UP001183388"/>
    </source>
</evidence>
<reference evidence="3" key="1">
    <citation type="submission" date="2023-07" db="EMBL/GenBank/DDBJ databases">
        <title>30 novel species of actinomycetes from the DSMZ collection.</title>
        <authorList>
            <person name="Nouioui I."/>
        </authorList>
    </citation>
    <scope>NUCLEOTIDE SEQUENCE [LARGE SCALE GENOMIC DNA]</scope>
    <source>
        <strain evidence="3">DSM 44917</strain>
    </source>
</reference>
<comment type="caution">
    <text evidence="2">The sequence shown here is derived from an EMBL/GenBank/DDBJ whole genome shotgun (WGS) entry which is preliminary data.</text>
</comment>
<organism evidence="2 3">
    <name type="scientific">Streptomyces boetiae</name>
    <dbReference type="NCBI Taxonomy" id="3075541"/>
    <lineage>
        <taxon>Bacteria</taxon>
        <taxon>Bacillati</taxon>
        <taxon>Actinomycetota</taxon>
        <taxon>Actinomycetes</taxon>
        <taxon>Kitasatosporales</taxon>
        <taxon>Streptomycetaceae</taxon>
        <taxon>Streptomyces</taxon>
    </lineage>
</organism>
<keyword evidence="1" id="KW-1133">Transmembrane helix</keyword>
<evidence type="ECO:0000256" key="1">
    <source>
        <dbReference type="SAM" id="Phobius"/>
    </source>
</evidence>